<name>A0A518ETL7_9BACT</name>
<evidence type="ECO:0000256" key="1">
    <source>
        <dbReference type="SAM" id="MobiDB-lite"/>
    </source>
</evidence>
<sequence length="759" mass="80476">MTPDVLDRNLERLMAVAPRRERLSDVARARIRRALHEQVAAPRAEPPRHRLRRLPLVAAAAALLLVSLGAWRWLSPSGDAENTGALDPRSGLASAGPEEPAEPGAGTSTASPGTERSPDPVGLDRTDRVLEGSGREPLLAAEDPEEPSREPEPARGEPEAANARPEPDGTSVLAAVTFARDSAGAHSPGGMAGPLTVKDRLMATLWVKPIVQLPRVAGPVAFEIRLVFTSSEEDPGPVAWLRAEDALGVAEQMGAEQVLLQLEAPGLAPARARVSRAAAASGDLRFELETGVSVSGVVIDAVDRNPVPGALVVALDQLPLDALDVAVDPGETRLPRPHTVADSLGRFTLEHVATGSRVRIRASAPGLAPTLVSTSANATSPGPLQIELTQGSTVVGLVERPDGSSWSGAYVIVSKQEVDPASMDRPVMTFGADTCDRDGEFRIEGLPEGQYVALLFDPAQTRSPLEFRQLRLDGKSETRTDFRAPVAALGLTLKGTLTDVAGKAVARASLTLATLDGGLEQDGDWRVTETSPTGAFQFVGIKPSDYLIYLASDGFGQMNVIWEGRISDSQDVSLVLPATEVMIDARGGTGEGPSWVVLDRWRPESSEWIYGGRSATVDEDGHRMARLEHLLPGRHRAVVVGPDHGATWTEAFELEVGRPKSLPVALLPGGPITLRAVDQETGEALPGLVVAALDADGTAVPQQETILTGPDGRARILSVPHGTVTLRLREKGSAEAPLWEKAVDFDESSGEFECRVPSR</sequence>
<organism evidence="2 3">
    <name type="scientific">Saltatorellus ferox</name>
    <dbReference type="NCBI Taxonomy" id="2528018"/>
    <lineage>
        <taxon>Bacteria</taxon>
        <taxon>Pseudomonadati</taxon>
        <taxon>Planctomycetota</taxon>
        <taxon>Planctomycetia</taxon>
        <taxon>Planctomycetia incertae sedis</taxon>
        <taxon>Saltatorellus</taxon>
    </lineage>
</organism>
<feature type="compositionally biased region" description="Low complexity" evidence="1">
    <location>
        <begin position="95"/>
        <end position="106"/>
    </location>
</feature>
<reference evidence="2 3" key="1">
    <citation type="submission" date="2019-02" db="EMBL/GenBank/DDBJ databases">
        <title>Deep-cultivation of Planctomycetes and their phenomic and genomic characterization uncovers novel biology.</title>
        <authorList>
            <person name="Wiegand S."/>
            <person name="Jogler M."/>
            <person name="Boedeker C."/>
            <person name="Pinto D."/>
            <person name="Vollmers J."/>
            <person name="Rivas-Marin E."/>
            <person name="Kohn T."/>
            <person name="Peeters S.H."/>
            <person name="Heuer A."/>
            <person name="Rast P."/>
            <person name="Oberbeckmann S."/>
            <person name="Bunk B."/>
            <person name="Jeske O."/>
            <person name="Meyerdierks A."/>
            <person name="Storesund J.E."/>
            <person name="Kallscheuer N."/>
            <person name="Luecker S."/>
            <person name="Lage O.M."/>
            <person name="Pohl T."/>
            <person name="Merkel B.J."/>
            <person name="Hornburger P."/>
            <person name="Mueller R.-W."/>
            <person name="Bruemmer F."/>
            <person name="Labrenz M."/>
            <person name="Spormann A.M."/>
            <person name="Op den Camp H."/>
            <person name="Overmann J."/>
            <person name="Amann R."/>
            <person name="Jetten M.S.M."/>
            <person name="Mascher T."/>
            <person name="Medema M.H."/>
            <person name="Devos D.P."/>
            <person name="Kaster A.-K."/>
            <person name="Ovreas L."/>
            <person name="Rohde M."/>
            <person name="Galperin M.Y."/>
            <person name="Jogler C."/>
        </authorList>
    </citation>
    <scope>NUCLEOTIDE SEQUENCE [LARGE SCALE GENOMIC DNA]</scope>
    <source>
        <strain evidence="2 3">Poly30</strain>
    </source>
</reference>
<feature type="region of interest" description="Disordered" evidence="1">
    <location>
        <begin position="82"/>
        <end position="168"/>
    </location>
</feature>
<dbReference type="RefSeq" id="WP_145198441.1">
    <property type="nucleotide sequence ID" value="NZ_CP036434.1"/>
</dbReference>
<dbReference type="InterPro" id="IPR008969">
    <property type="entry name" value="CarboxyPept-like_regulatory"/>
</dbReference>
<keyword evidence="3" id="KW-1185">Reference proteome</keyword>
<dbReference type="GO" id="GO:0030246">
    <property type="term" value="F:carbohydrate binding"/>
    <property type="evidence" value="ECO:0007669"/>
    <property type="project" value="InterPro"/>
</dbReference>
<dbReference type="InterPro" id="IPR013784">
    <property type="entry name" value="Carb-bd-like_fold"/>
</dbReference>
<dbReference type="AlphaFoldDB" id="A0A518ETL7"/>
<feature type="compositionally biased region" description="Basic and acidic residues" evidence="1">
    <location>
        <begin position="116"/>
        <end position="134"/>
    </location>
</feature>
<dbReference type="Proteomes" id="UP000320390">
    <property type="component" value="Chromosome"/>
</dbReference>
<dbReference type="EMBL" id="CP036434">
    <property type="protein sequence ID" value="QDV07426.1"/>
    <property type="molecule type" value="Genomic_DNA"/>
</dbReference>
<evidence type="ECO:0000313" key="3">
    <source>
        <dbReference type="Proteomes" id="UP000320390"/>
    </source>
</evidence>
<feature type="compositionally biased region" description="Basic and acidic residues" evidence="1">
    <location>
        <begin position="146"/>
        <end position="158"/>
    </location>
</feature>
<gene>
    <name evidence="2" type="ORF">Poly30_29500</name>
</gene>
<dbReference type="SUPFAM" id="SSF49464">
    <property type="entry name" value="Carboxypeptidase regulatory domain-like"/>
    <property type="match status" value="1"/>
</dbReference>
<protein>
    <recommendedName>
        <fullName evidence="4">Nickel uptake substrate-specific transmembrane region</fullName>
    </recommendedName>
</protein>
<evidence type="ECO:0000313" key="2">
    <source>
        <dbReference type="EMBL" id="QDV07426.1"/>
    </source>
</evidence>
<evidence type="ECO:0008006" key="4">
    <source>
        <dbReference type="Google" id="ProtNLM"/>
    </source>
</evidence>
<dbReference type="OrthoDB" id="121990at2"/>
<dbReference type="SUPFAM" id="SSF49452">
    <property type="entry name" value="Starch-binding domain-like"/>
    <property type="match status" value="1"/>
</dbReference>
<proteinExistence type="predicted"/>
<accession>A0A518ETL7</accession>